<organism evidence="1 2">
    <name type="scientific">Sphingobacterium micropteri</name>
    <dbReference type="NCBI Taxonomy" id="2763501"/>
    <lineage>
        <taxon>Bacteria</taxon>
        <taxon>Pseudomonadati</taxon>
        <taxon>Bacteroidota</taxon>
        <taxon>Sphingobacteriia</taxon>
        <taxon>Sphingobacteriales</taxon>
        <taxon>Sphingobacteriaceae</taxon>
        <taxon>Sphingobacterium</taxon>
    </lineage>
</organism>
<comment type="caution">
    <text evidence="1">The sequence shown here is derived from an EMBL/GenBank/DDBJ whole genome shotgun (WGS) entry which is preliminary data.</text>
</comment>
<proteinExistence type="predicted"/>
<protein>
    <recommendedName>
        <fullName evidence="3">GIY-YIG domain-containing protein</fullName>
    </recommendedName>
</protein>
<dbReference type="EMBL" id="JACOIK010000004">
    <property type="protein sequence ID" value="MBD1432388.1"/>
    <property type="molecule type" value="Genomic_DNA"/>
</dbReference>
<evidence type="ECO:0000313" key="2">
    <source>
        <dbReference type="Proteomes" id="UP000602759"/>
    </source>
</evidence>
<keyword evidence="2" id="KW-1185">Reference proteome</keyword>
<dbReference type="Proteomes" id="UP000602759">
    <property type="component" value="Unassembled WGS sequence"/>
</dbReference>
<reference evidence="1 2" key="1">
    <citation type="submission" date="2020-08" db="EMBL/GenBank/DDBJ databases">
        <title>Sphingobacterium sp. DN00404 isolated from aquaculture water.</title>
        <authorList>
            <person name="Zhang M."/>
        </authorList>
    </citation>
    <scope>NUCLEOTIDE SEQUENCE [LARGE SCALE GENOMIC DNA]</scope>
    <source>
        <strain evidence="1 2">DN00404</strain>
    </source>
</reference>
<sequence>MVDPLAEKYVGLSLPPNEYRYNYATGEYDYVRSSGGNEYDALHFEHASFVAYNFERGQRVEPGFWYKPGPMASEALTAVYPETYFIGATAGTRTMGWLMGKVMGRLAAKGVVKGTHLVYEGLDAAGNVKYIGITGRDATVRFGEHLNSETARSLLDYRVINGAAGLSKTQSRIWEQTLINQYGLVRNGG</sequence>
<evidence type="ECO:0000313" key="1">
    <source>
        <dbReference type="EMBL" id="MBD1432388.1"/>
    </source>
</evidence>
<accession>A0ABR7YMI5</accession>
<evidence type="ECO:0008006" key="3">
    <source>
        <dbReference type="Google" id="ProtNLM"/>
    </source>
</evidence>
<name>A0ABR7YMI5_9SPHI</name>
<gene>
    <name evidence="1" type="ORF">H8B06_06090</name>
</gene>